<dbReference type="Gene3D" id="3.40.47.10">
    <property type="match status" value="1"/>
</dbReference>
<keyword evidence="4" id="KW-1185">Reference proteome</keyword>
<feature type="domain" description="Thiolase C-terminal" evidence="2">
    <location>
        <begin position="241"/>
        <end position="383"/>
    </location>
</feature>
<name>A0ABS3KJU0_9PROT</name>
<organism evidence="3 4">
    <name type="scientific">Roseomonas haemaphysalidis</name>
    <dbReference type="NCBI Taxonomy" id="2768162"/>
    <lineage>
        <taxon>Bacteria</taxon>
        <taxon>Pseudomonadati</taxon>
        <taxon>Pseudomonadota</taxon>
        <taxon>Alphaproteobacteria</taxon>
        <taxon>Acetobacterales</taxon>
        <taxon>Roseomonadaceae</taxon>
        <taxon>Roseomonas</taxon>
    </lineage>
</organism>
<dbReference type="EMBL" id="JACTNG010000001">
    <property type="protein sequence ID" value="MBO1077711.1"/>
    <property type="molecule type" value="Genomic_DNA"/>
</dbReference>
<protein>
    <submittedName>
        <fullName evidence="3">Thiolase family protein</fullName>
    </submittedName>
</protein>
<accession>A0ABS3KJU0</accession>
<dbReference type="InterPro" id="IPR055140">
    <property type="entry name" value="Thiolase_C_2"/>
</dbReference>
<sequence>MSLGAAIIGVGETAMGRHPGRTAMDLMAEAADAALASAGLEMREIDGLISMPSLTQRWMMPAAVVARGLGLDPAFLTTIDLAGASGAAMADQAARAIATGACEAVLCVAGDPLLTGLSRDRAVALMAGSAAHAETEAPHGPPVPALYALLAARHMHLHGTTREQLSAVAVQMRHHAADNPGAHFRQPITADAVRDAKPIATPFTLLDCAPVSDGGAAFVMVSADRARSMKRRAAHLLGSGYGLSHAYLGDAADPMRTGALRSGATAFARAGRRPAEMHFACLYDCFTITLLMELEDLGFCAPGAGGAFVADGHIDRAGRLPVNPGGGLLSGGHPGLPAGMMPVVEAARQIMGEAGARQLPRADLAMAHGNGGIVGMHCSLVLGALDG</sequence>
<dbReference type="SUPFAM" id="SSF53901">
    <property type="entry name" value="Thiolase-like"/>
    <property type="match status" value="2"/>
</dbReference>
<dbReference type="Pfam" id="PF22691">
    <property type="entry name" value="Thiolase_C_1"/>
    <property type="match status" value="1"/>
</dbReference>
<dbReference type="InterPro" id="IPR020616">
    <property type="entry name" value="Thiolase_N"/>
</dbReference>
<dbReference type="PIRSF" id="PIRSF000429">
    <property type="entry name" value="Ac-CoA_Ac_transf"/>
    <property type="match status" value="1"/>
</dbReference>
<comment type="caution">
    <text evidence="3">The sequence shown here is derived from an EMBL/GenBank/DDBJ whole genome shotgun (WGS) entry which is preliminary data.</text>
</comment>
<dbReference type="CDD" id="cd00829">
    <property type="entry name" value="SCP-x_thiolase"/>
    <property type="match status" value="1"/>
</dbReference>
<dbReference type="Pfam" id="PF00108">
    <property type="entry name" value="Thiolase_N"/>
    <property type="match status" value="1"/>
</dbReference>
<dbReference type="PANTHER" id="PTHR42870:SF1">
    <property type="entry name" value="NON-SPECIFIC LIPID-TRANSFER PROTEIN-LIKE 2"/>
    <property type="match status" value="1"/>
</dbReference>
<dbReference type="InterPro" id="IPR016039">
    <property type="entry name" value="Thiolase-like"/>
</dbReference>
<reference evidence="3 4" key="1">
    <citation type="submission" date="2020-09" db="EMBL/GenBank/DDBJ databases">
        <title>Roseomonas.</title>
        <authorList>
            <person name="Zhu W."/>
        </authorList>
    </citation>
    <scope>NUCLEOTIDE SEQUENCE [LARGE SCALE GENOMIC DNA]</scope>
    <source>
        <strain evidence="3 4">573</strain>
    </source>
</reference>
<proteinExistence type="predicted"/>
<gene>
    <name evidence="3" type="ORF">IAI61_01615</name>
</gene>
<evidence type="ECO:0000313" key="3">
    <source>
        <dbReference type="EMBL" id="MBO1077711.1"/>
    </source>
</evidence>
<dbReference type="Proteomes" id="UP001518989">
    <property type="component" value="Unassembled WGS sequence"/>
</dbReference>
<dbReference type="RefSeq" id="WP_207415118.1">
    <property type="nucleotide sequence ID" value="NZ_CP061177.1"/>
</dbReference>
<evidence type="ECO:0000313" key="4">
    <source>
        <dbReference type="Proteomes" id="UP001518989"/>
    </source>
</evidence>
<dbReference type="PANTHER" id="PTHR42870">
    <property type="entry name" value="ACETYL-COA C-ACETYLTRANSFERASE"/>
    <property type="match status" value="1"/>
</dbReference>
<evidence type="ECO:0000259" key="1">
    <source>
        <dbReference type="Pfam" id="PF00108"/>
    </source>
</evidence>
<feature type="domain" description="Thiolase N-terminal" evidence="1">
    <location>
        <begin position="6"/>
        <end position="218"/>
    </location>
</feature>
<dbReference type="InterPro" id="IPR002155">
    <property type="entry name" value="Thiolase"/>
</dbReference>
<evidence type="ECO:0000259" key="2">
    <source>
        <dbReference type="Pfam" id="PF22691"/>
    </source>
</evidence>